<dbReference type="InterPro" id="IPR037049">
    <property type="entry name" value="DUF1214_C_sf"/>
</dbReference>
<accession>A0ABT5BDC0</accession>
<dbReference type="SUPFAM" id="SSF160935">
    <property type="entry name" value="VPA0735-like"/>
    <property type="match status" value="1"/>
</dbReference>
<evidence type="ECO:0000313" key="4">
    <source>
        <dbReference type="Proteomes" id="UP001217838"/>
    </source>
</evidence>
<keyword evidence="4" id="KW-1185">Reference proteome</keyword>
<dbReference type="EMBL" id="JAQNDN010000019">
    <property type="protein sequence ID" value="MDC0672133.1"/>
    <property type="molecule type" value="Genomic_DNA"/>
</dbReference>
<dbReference type="Gene3D" id="2.60.40.1610">
    <property type="entry name" value="Domain of unknown function DUF1254"/>
    <property type="match status" value="1"/>
</dbReference>
<evidence type="ECO:0000259" key="2">
    <source>
        <dbReference type="Pfam" id="PF06863"/>
    </source>
</evidence>
<feature type="domain" description="DUF1214" evidence="1">
    <location>
        <begin position="375"/>
        <end position="481"/>
    </location>
</feature>
<gene>
    <name evidence="3" type="ORF">POL58_30580</name>
</gene>
<comment type="caution">
    <text evidence="3">The sequence shown here is derived from an EMBL/GenBank/DDBJ whole genome shotgun (WGS) entry which is preliminary data.</text>
</comment>
<organism evidence="3 4">
    <name type="scientific">Nannocystis radixulma</name>
    <dbReference type="NCBI Taxonomy" id="2995305"/>
    <lineage>
        <taxon>Bacteria</taxon>
        <taxon>Pseudomonadati</taxon>
        <taxon>Myxococcota</taxon>
        <taxon>Polyangia</taxon>
        <taxon>Nannocystales</taxon>
        <taxon>Nannocystaceae</taxon>
        <taxon>Nannocystis</taxon>
    </lineage>
</organism>
<feature type="domain" description="DUF1254" evidence="2">
    <location>
        <begin position="93"/>
        <end position="220"/>
    </location>
</feature>
<dbReference type="InterPro" id="IPR010679">
    <property type="entry name" value="DUF1254"/>
</dbReference>
<proteinExistence type="predicted"/>
<evidence type="ECO:0000259" key="1">
    <source>
        <dbReference type="Pfam" id="PF06742"/>
    </source>
</evidence>
<name>A0ABT5BDC0_9BACT</name>
<dbReference type="Proteomes" id="UP001217838">
    <property type="component" value="Unassembled WGS sequence"/>
</dbReference>
<dbReference type="PANTHER" id="PTHR36509:SF3">
    <property type="entry name" value="SIGNAL PEPTIDE PROTEIN"/>
    <property type="match status" value="1"/>
</dbReference>
<reference evidence="3 4" key="1">
    <citation type="submission" date="2022-11" db="EMBL/GenBank/DDBJ databases">
        <title>Minimal conservation of predation-associated metabolite biosynthetic gene clusters underscores biosynthetic potential of Myxococcota including descriptions for ten novel species: Archangium lansinium sp. nov., Myxococcus landrumus sp. nov., Nannocystis bai.</title>
        <authorList>
            <person name="Ahearne A."/>
            <person name="Stevens C."/>
            <person name="Dowd S."/>
        </authorList>
    </citation>
    <scope>NUCLEOTIDE SEQUENCE [LARGE SCALE GENOMIC DNA]</scope>
    <source>
        <strain evidence="3 4">NCELM</strain>
    </source>
</reference>
<dbReference type="Pfam" id="PF06863">
    <property type="entry name" value="DUF1254"/>
    <property type="match status" value="1"/>
</dbReference>
<protein>
    <submittedName>
        <fullName evidence="3">DUF1254 domain-containing protein</fullName>
    </submittedName>
</protein>
<dbReference type="RefSeq" id="WP_272003390.1">
    <property type="nucleotide sequence ID" value="NZ_JAQNDN010000019.1"/>
</dbReference>
<dbReference type="InterPro" id="IPR037050">
    <property type="entry name" value="DUF1254_sf"/>
</dbReference>
<sequence length="507" mass="56804">MKTTETDPTPGYNTKIPDSILTPDRVETSIGTLEFFDGFPTEETARKVFDNLDFSRGVKVFLDGIPGASLEAIRVGMESIHVTQCHHVGLAEELMDSNSLFLTGNTDTVYAVAFLDLERDGPTVVEIPPGCGPGTVNDAWFRFVVDMGIPGLDAGHGGKYLILPPDHAGDYPEGRFLVEDGYFVAKSRSYVNLVILRGFLVDGEPTAAVEMFKTGLKIYPQRDAEHPPEMVFTNFSNDDFNTIHSNDFTFYEELAHIIDKEPLELIDLELRGLIASIGIQKGEGFKYDDRMKKILTDAVAVGNATARAIDFQTREKEAYLYPDSQWKTGFLGGSFEWLKEDGRGGRYLDARTLFFYMATVNTPAMALEMIGKGSQYAYINKDSNGNFLDGVNVYRLRIPAPVPAKDFWSVVVYDPQTRSQLQTSQMFPSKNSEKSELHKNADGSVDLYFGPEQPPESHQNNWIQTVVRKGWFGMIRLYGPLEPWFRKTWKPGEIELLHSPYPAPTGH</sequence>
<dbReference type="Gene3D" id="1.10.3360.10">
    <property type="entry name" value="VPA0735-like domain"/>
    <property type="match status" value="1"/>
</dbReference>
<dbReference type="InterPro" id="IPR010621">
    <property type="entry name" value="DUF1214"/>
</dbReference>
<dbReference type="Gene3D" id="2.60.120.600">
    <property type="entry name" value="Domain of unknown function DUF1214, C-terminal domain"/>
    <property type="match status" value="1"/>
</dbReference>
<evidence type="ECO:0000313" key="3">
    <source>
        <dbReference type="EMBL" id="MDC0672133.1"/>
    </source>
</evidence>
<dbReference type="Pfam" id="PF06742">
    <property type="entry name" value="DUF1214"/>
    <property type="match status" value="1"/>
</dbReference>
<dbReference type="PANTHER" id="PTHR36509">
    <property type="entry name" value="BLL3101 PROTEIN"/>
    <property type="match status" value="1"/>
</dbReference>